<dbReference type="InterPro" id="IPR006843">
    <property type="entry name" value="PAP/fibrillin_dom"/>
</dbReference>
<dbReference type="Proteomes" id="UP001445335">
    <property type="component" value="Unassembled WGS sequence"/>
</dbReference>
<organism evidence="4 5">
    <name type="scientific">Elliptochloris bilobata</name>
    <dbReference type="NCBI Taxonomy" id="381761"/>
    <lineage>
        <taxon>Eukaryota</taxon>
        <taxon>Viridiplantae</taxon>
        <taxon>Chlorophyta</taxon>
        <taxon>core chlorophytes</taxon>
        <taxon>Trebouxiophyceae</taxon>
        <taxon>Trebouxiophyceae incertae sedis</taxon>
        <taxon>Elliptochloris clade</taxon>
        <taxon>Elliptochloris</taxon>
    </lineage>
</organism>
<name>A0AAW1SJX7_9CHLO</name>
<evidence type="ECO:0000259" key="3">
    <source>
        <dbReference type="Pfam" id="PF04755"/>
    </source>
</evidence>
<feature type="domain" description="Plastid lipid-associated protein/fibrillin conserved" evidence="3">
    <location>
        <begin position="23"/>
        <end position="135"/>
    </location>
</feature>
<dbReference type="InterPro" id="IPR039633">
    <property type="entry name" value="PAP"/>
</dbReference>
<evidence type="ECO:0000256" key="2">
    <source>
        <dbReference type="ARBA" id="ARBA00022640"/>
    </source>
</evidence>
<comment type="subcellular location">
    <subcellularLocation>
        <location evidence="1">Plastid</location>
    </subcellularLocation>
</comment>
<feature type="domain" description="Plastid lipid-associated protein/fibrillin conserved" evidence="3">
    <location>
        <begin position="171"/>
        <end position="231"/>
    </location>
</feature>
<sequence>MCALAEAPVLGTTRKKRRGLENVQEALLECISGVKGRGKSGLSAEQEAQLQQAVAELEADGGVPAPTRSGLLEGRWRLLYTTRPGSASPIQRTFVGTDAFAVYQEILLDAEGDGGARVNNIVQFGGAGVLKVEAEAITDTRPREGFAPRKGQGFPLLGKSATYPPAAKDMRVDFQFDTAAFDLTALPFKIPYPVPFKLLGDETKGWLDITYLSPDGRFRLSRGNKGTLFVLVRDDPPTDRLLAAIMSGANDVQVSELVDAVEAEGGGEASPAQSRAIQGTWRLRWSVQAPNANALQRLAGRGARSFQVVGGAAGPGRLENRLELLPGLRVRASAACSPQGRRRTRVAIDGVFLELFGLRVPLPIKQNEPGYVDWLYLDDNLRITRGNKGSVFVHTREA</sequence>
<evidence type="ECO:0000256" key="1">
    <source>
        <dbReference type="ARBA" id="ARBA00004474"/>
    </source>
</evidence>
<gene>
    <name evidence="4" type="ORF">WJX81_008660</name>
</gene>
<protein>
    <recommendedName>
        <fullName evidence="3">Plastid lipid-associated protein/fibrillin conserved domain-containing protein</fullName>
    </recommendedName>
</protein>
<dbReference type="AlphaFoldDB" id="A0AAW1SJX7"/>
<proteinExistence type="predicted"/>
<evidence type="ECO:0000313" key="5">
    <source>
        <dbReference type="Proteomes" id="UP001445335"/>
    </source>
</evidence>
<feature type="domain" description="Plastid lipid-associated protein/fibrillin conserved" evidence="3">
    <location>
        <begin position="365"/>
        <end position="393"/>
    </location>
</feature>
<accession>A0AAW1SJX7</accession>
<dbReference type="PANTHER" id="PTHR31906">
    <property type="entry name" value="PLASTID-LIPID-ASSOCIATED PROTEIN 4, CHLOROPLASTIC-RELATED"/>
    <property type="match status" value="1"/>
</dbReference>
<evidence type="ECO:0000313" key="4">
    <source>
        <dbReference type="EMBL" id="KAK9846662.1"/>
    </source>
</evidence>
<dbReference type="Pfam" id="PF04755">
    <property type="entry name" value="PAP_fibrillin"/>
    <property type="match status" value="3"/>
</dbReference>
<keyword evidence="5" id="KW-1185">Reference proteome</keyword>
<keyword evidence="2" id="KW-0934">Plastid</keyword>
<comment type="caution">
    <text evidence="4">The sequence shown here is derived from an EMBL/GenBank/DDBJ whole genome shotgun (WGS) entry which is preliminary data.</text>
</comment>
<dbReference type="GO" id="GO:0009536">
    <property type="term" value="C:plastid"/>
    <property type="evidence" value="ECO:0007669"/>
    <property type="project" value="UniProtKB-SubCell"/>
</dbReference>
<reference evidence="4 5" key="1">
    <citation type="journal article" date="2024" name="Nat. Commun.">
        <title>Phylogenomics reveals the evolutionary origins of lichenization in chlorophyte algae.</title>
        <authorList>
            <person name="Puginier C."/>
            <person name="Libourel C."/>
            <person name="Otte J."/>
            <person name="Skaloud P."/>
            <person name="Haon M."/>
            <person name="Grisel S."/>
            <person name="Petersen M."/>
            <person name="Berrin J.G."/>
            <person name="Delaux P.M."/>
            <person name="Dal Grande F."/>
            <person name="Keller J."/>
        </authorList>
    </citation>
    <scope>NUCLEOTIDE SEQUENCE [LARGE SCALE GENOMIC DNA]</scope>
    <source>
        <strain evidence="4 5">SAG 245.80</strain>
    </source>
</reference>
<dbReference type="EMBL" id="JALJOU010000001">
    <property type="protein sequence ID" value="KAK9846662.1"/>
    <property type="molecule type" value="Genomic_DNA"/>
</dbReference>